<dbReference type="AlphaFoldDB" id="A0A1B2JCC2"/>
<evidence type="ECO:0000256" key="4">
    <source>
        <dbReference type="ARBA" id="ARBA00022737"/>
    </source>
</evidence>
<dbReference type="InterPro" id="IPR001680">
    <property type="entry name" value="WD40_rpt"/>
</dbReference>
<reference evidence="9 10" key="1">
    <citation type="submission" date="2016-02" db="EMBL/GenBank/DDBJ databases">
        <title>Comparative genomic and transcriptomic foundation for Pichia pastoris.</title>
        <authorList>
            <person name="Love K.R."/>
            <person name="Shah K.A."/>
            <person name="Whittaker C.A."/>
            <person name="Wu J."/>
            <person name="Bartlett M.C."/>
            <person name="Ma D."/>
            <person name="Leeson R.L."/>
            <person name="Priest M."/>
            <person name="Young S.K."/>
            <person name="Love J.C."/>
        </authorList>
    </citation>
    <scope>NUCLEOTIDE SEQUENCE [LARGE SCALE GENOMIC DNA]</scope>
    <source>
        <strain evidence="9 10">ATCC 28485</strain>
    </source>
</reference>
<dbReference type="GO" id="GO:0032040">
    <property type="term" value="C:small-subunit processome"/>
    <property type="evidence" value="ECO:0007669"/>
    <property type="project" value="TreeGrafter"/>
</dbReference>
<dbReference type="EMBL" id="CP014585">
    <property type="protein sequence ID" value="ANZ75693.1"/>
    <property type="molecule type" value="Genomic_DNA"/>
</dbReference>
<dbReference type="Gene3D" id="2.130.10.10">
    <property type="entry name" value="YVTN repeat-like/Quinoprotein amine dehydrogenase"/>
    <property type="match status" value="1"/>
</dbReference>
<keyword evidence="3 7" id="KW-0853">WD repeat</keyword>
<feature type="compositionally biased region" description="Acidic residues" evidence="8">
    <location>
        <begin position="100"/>
        <end position="113"/>
    </location>
</feature>
<keyword evidence="2" id="KW-0698">rRNA processing</keyword>
<dbReference type="SUPFAM" id="SSF50978">
    <property type="entry name" value="WD40 repeat-like"/>
    <property type="match status" value="1"/>
</dbReference>
<evidence type="ECO:0000256" key="8">
    <source>
        <dbReference type="SAM" id="MobiDB-lite"/>
    </source>
</evidence>
<evidence type="ECO:0000256" key="3">
    <source>
        <dbReference type="ARBA" id="ARBA00022574"/>
    </source>
</evidence>
<dbReference type="PROSITE" id="PS50294">
    <property type="entry name" value="WD_REPEATS_REGION"/>
    <property type="match status" value="1"/>
</dbReference>
<keyword evidence="5" id="KW-0539">Nucleus</keyword>
<evidence type="ECO:0000256" key="6">
    <source>
        <dbReference type="ARBA" id="ARBA00025767"/>
    </source>
</evidence>
<evidence type="ECO:0000256" key="5">
    <source>
        <dbReference type="ARBA" id="ARBA00023242"/>
    </source>
</evidence>
<dbReference type="PANTHER" id="PTHR18359:SF0">
    <property type="entry name" value="U3 SMALL NUCLEOLAR RNA-ASSOCIATED PROTEIN 18 HOMOLOG"/>
    <property type="match status" value="1"/>
</dbReference>
<feature type="repeat" description="WD" evidence="7">
    <location>
        <begin position="496"/>
        <end position="525"/>
    </location>
</feature>
<evidence type="ECO:0000313" key="10">
    <source>
        <dbReference type="Proteomes" id="UP000094565"/>
    </source>
</evidence>
<dbReference type="PANTHER" id="PTHR18359">
    <property type="entry name" value="WD-REPEAT PROTEIN-RELATED"/>
    <property type="match status" value="1"/>
</dbReference>
<dbReference type="Proteomes" id="UP000094565">
    <property type="component" value="Chromosome 2"/>
</dbReference>
<dbReference type="OrthoDB" id="1935146at2759"/>
<name>A0A1B2JCC2_PICPA</name>
<evidence type="ECO:0000256" key="7">
    <source>
        <dbReference type="PROSITE-ProRule" id="PRU00221"/>
    </source>
</evidence>
<dbReference type="SMART" id="SM00320">
    <property type="entry name" value="WD40"/>
    <property type="match status" value="4"/>
</dbReference>
<dbReference type="GO" id="GO:0006364">
    <property type="term" value="P:rRNA processing"/>
    <property type="evidence" value="ECO:0007669"/>
    <property type="project" value="UniProtKB-KW"/>
</dbReference>
<keyword evidence="10" id="KW-1185">Reference proteome</keyword>
<evidence type="ECO:0000313" key="9">
    <source>
        <dbReference type="EMBL" id="ANZ75693.1"/>
    </source>
</evidence>
<gene>
    <name evidence="9" type="primary">UTP18</name>
    <name evidence="9" type="ORF">ATY40_BA7502601</name>
</gene>
<proteinExistence type="inferred from homology"/>
<keyword evidence="4" id="KW-0677">Repeat</keyword>
<dbReference type="Pfam" id="PF00400">
    <property type="entry name" value="WD40"/>
    <property type="match status" value="2"/>
</dbReference>
<sequence>MMVVDEQPVEIPPKDEEELELERLVFGDLEGFEKGLRDVDFFGRDETEADSGDEPEGDDVSEDDDFEKLQDDQLFFVDESKGNTGVDYQAESGSENNTDYSEEESDAWEDSDDQNLRISVVKDDKLKKLRKRESESVLSGKSYISRLKSQFEKIHPRPDWADESDSEGSDGNSSQEENKLVKSNMLLDILSKQYKVASKSTKLLPPTSIDIDRLRDANAQRVAHSSIKTIAFHPSHPLLATGGMDRTIRIFQLDGKVNNFITSIHLKQSSILSLEFQDDKLFAGGSRPYMYKWNLQNERVEKINKLYGNEKTQKSFGHFKLSCDGKYIGLVGNSGWVNVLSSSNGLWLRGFKIEDEVVDIDFMKQSDDNILIAVNSAGEVWEWNVDTGKFLNKWSDDSGTGITQIKACDRWLAIGNNVGIVNIYDRRTLTNSTTRPKPIGTVENLVTAITALDFTPDGQVLCVTSNAVSDGLRLVHLPSCTVFRNWPTRTTPLGTVTTVKFSPRGETLCVGNTAGKVRMWRLNHY</sequence>
<dbReference type="InterPro" id="IPR015943">
    <property type="entry name" value="WD40/YVTN_repeat-like_dom_sf"/>
</dbReference>
<evidence type="ECO:0000256" key="2">
    <source>
        <dbReference type="ARBA" id="ARBA00022552"/>
    </source>
</evidence>
<dbReference type="PROSITE" id="PS50082">
    <property type="entry name" value="WD_REPEATS_2"/>
    <property type="match status" value="2"/>
</dbReference>
<feature type="region of interest" description="Disordered" evidence="8">
    <location>
        <begin position="40"/>
        <end position="114"/>
    </location>
</feature>
<comment type="subcellular location">
    <subcellularLocation>
        <location evidence="1">Nucleus</location>
        <location evidence="1">Nucleolus</location>
    </subcellularLocation>
</comment>
<dbReference type="InterPro" id="IPR045161">
    <property type="entry name" value="Utp18"/>
</dbReference>
<organism evidence="9 10">
    <name type="scientific">Komagataella pastoris</name>
    <name type="common">Yeast</name>
    <name type="synonym">Pichia pastoris</name>
    <dbReference type="NCBI Taxonomy" id="4922"/>
    <lineage>
        <taxon>Eukaryota</taxon>
        <taxon>Fungi</taxon>
        <taxon>Dikarya</taxon>
        <taxon>Ascomycota</taxon>
        <taxon>Saccharomycotina</taxon>
        <taxon>Pichiomycetes</taxon>
        <taxon>Pichiales</taxon>
        <taxon>Pichiaceae</taxon>
        <taxon>Komagataella</taxon>
    </lineage>
</organism>
<evidence type="ECO:0000256" key="1">
    <source>
        <dbReference type="ARBA" id="ARBA00004604"/>
    </source>
</evidence>
<feature type="repeat" description="WD" evidence="7">
    <location>
        <begin position="225"/>
        <end position="254"/>
    </location>
</feature>
<accession>A0A1B2JCC2</accession>
<protein>
    <submittedName>
        <fullName evidence="9">BA75_02601T0</fullName>
    </submittedName>
</protein>
<comment type="similarity">
    <text evidence="6">Belongs to the WD repeat UTP18 family.</text>
</comment>
<feature type="compositionally biased region" description="Acidic residues" evidence="8">
    <location>
        <begin position="47"/>
        <end position="66"/>
    </location>
</feature>
<dbReference type="GO" id="GO:0034388">
    <property type="term" value="C:Pwp2p-containing subcomplex of 90S preribosome"/>
    <property type="evidence" value="ECO:0007669"/>
    <property type="project" value="TreeGrafter"/>
</dbReference>
<feature type="region of interest" description="Disordered" evidence="8">
    <location>
        <begin position="155"/>
        <end position="178"/>
    </location>
</feature>
<dbReference type="InterPro" id="IPR036322">
    <property type="entry name" value="WD40_repeat_dom_sf"/>
</dbReference>